<keyword evidence="2" id="KW-1185">Reference proteome</keyword>
<evidence type="ECO:0000313" key="2">
    <source>
        <dbReference type="Proteomes" id="UP000276634"/>
    </source>
</evidence>
<dbReference type="OrthoDB" id="9773646at2"/>
<reference evidence="1 2" key="1">
    <citation type="submission" date="2018-11" db="EMBL/GenBank/DDBJ databases">
        <title>Genomic Encyclopedia of Type Strains, Phase IV (KMG-IV): sequencing the most valuable type-strain genomes for metagenomic binning, comparative biology and taxonomic classification.</title>
        <authorList>
            <person name="Goeker M."/>
        </authorList>
    </citation>
    <scope>NUCLEOTIDE SEQUENCE [LARGE SCALE GENOMIC DNA]</scope>
    <source>
        <strain evidence="1 2">DSM 100275</strain>
    </source>
</reference>
<proteinExistence type="predicted"/>
<accession>A0A3N1XWT5</accession>
<gene>
    <name evidence="1" type="ORF">EDC57_2323</name>
</gene>
<name>A0A3N1XWT5_9GAMM</name>
<dbReference type="AlphaFoldDB" id="A0A3N1XWT5"/>
<dbReference type="EMBL" id="RJVI01000003">
    <property type="protein sequence ID" value="ROR29652.1"/>
    <property type="molecule type" value="Genomic_DNA"/>
</dbReference>
<comment type="caution">
    <text evidence="1">The sequence shown here is derived from an EMBL/GenBank/DDBJ whole genome shotgun (WGS) entry which is preliminary data.</text>
</comment>
<organism evidence="1 2">
    <name type="scientific">Inmirania thermothiophila</name>
    <dbReference type="NCBI Taxonomy" id="1750597"/>
    <lineage>
        <taxon>Bacteria</taxon>
        <taxon>Pseudomonadati</taxon>
        <taxon>Pseudomonadota</taxon>
        <taxon>Gammaproteobacteria</taxon>
        <taxon>Chromatiales</taxon>
        <taxon>Ectothiorhodospiraceae</taxon>
        <taxon>Inmirania</taxon>
    </lineage>
</organism>
<protein>
    <submittedName>
        <fullName evidence="1">Uncharacterized protein</fullName>
    </submittedName>
</protein>
<sequence>MLWVDATQVRIMGSLGYLPLPALWFVPDPSGRAVNGYLVPPAERPRVIAELRRLGVYFRA</sequence>
<dbReference type="RefSeq" id="WP_123402056.1">
    <property type="nucleotide sequence ID" value="NZ_RJVI01000003.1"/>
</dbReference>
<dbReference type="Proteomes" id="UP000276634">
    <property type="component" value="Unassembled WGS sequence"/>
</dbReference>
<evidence type="ECO:0000313" key="1">
    <source>
        <dbReference type="EMBL" id="ROR29652.1"/>
    </source>
</evidence>